<name>A0ABV4WFF2_9CYAN</name>
<dbReference type="EMBL" id="JBHFNT010000047">
    <property type="protein sequence ID" value="MFB2833802.1"/>
    <property type="molecule type" value="Genomic_DNA"/>
</dbReference>
<dbReference type="Proteomes" id="UP001576780">
    <property type="component" value="Unassembled WGS sequence"/>
</dbReference>
<dbReference type="RefSeq" id="WP_413276254.1">
    <property type="nucleotide sequence ID" value="NZ_JBHFNT010000047.1"/>
</dbReference>
<protein>
    <submittedName>
        <fullName evidence="1">Uncharacterized protein</fullName>
    </submittedName>
</protein>
<evidence type="ECO:0000313" key="1">
    <source>
        <dbReference type="EMBL" id="MFB2833802.1"/>
    </source>
</evidence>
<reference evidence="1 2" key="1">
    <citation type="submission" date="2024-09" db="EMBL/GenBank/DDBJ databases">
        <title>Floridaenema gen nov. (Aerosakkonemataceae, Aerosakkonematales ord. nov., Cyanobacteria) from benthic tropical and subtropical fresh waters, with the description of four new species.</title>
        <authorList>
            <person name="Moretto J.A."/>
            <person name="Berthold D.E."/>
            <person name="Lefler F.W."/>
            <person name="Huang I.-S."/>
            <person name="Laughinghouse H. IV."/>
        </authorList>
    </citation>
    <scope>NUCLEOTIDE SEQUENCE [LARGE SCALE GENOMIC DNA]</scope>
    <source>
        <strain evidence="1 2">BLCC-F167</strain>
    </source>
</reference>
<organism evidence="1 2">
    <name type="scientific">Floridaenema evergladense BLCC-F167</name>
    <dbReference type="NCBI Taxonomy" id="3153639"/>
    <lineage>
        <taxon>Bacteria</taxon>
        <taxon>Bacillati</taxon>
        <taxon>Cyanobacteriota</taxon>
        <taxon>Cyanophyceae</taxon>
        <taxon>Oscillatoriophycideae</taxon>
        <taxon>Aerosakkonematales</taxon>
        <taxon>Aerosakkonemataceae</taxon>
        <taxon>Floridanema</taxon>
        <taxon>Floridanema evergladense</taxon>
    </lineage>
</organism>
<proteinExistence type="predicted"/>
<keyword evidence="2" id="KW-1185">Reference proteome</keyword>
<evidence type="ECO:0000313" key="2">
    <source>
        <dbReference type="Proteomes" id="UP001576780"/>
    </source>
</evidence>
<gene>
    <name evidence="1" type="ORF">ACE1CA_04650</name>
</gene>
<accession>A0ABV4WFF2</accession>
<sequence length="189" mass="22020">MVDIGSYRVRVMTQDAGEQEAVITLATVDDMPTNWTFNWQELWRRTDFDLQNIVKLVYNQQIWGLIRYTVFPYPGLPETLEIEQLETNPISRGQQANRLIIPIGKWLIWYATQLGLRYCSGGVRDTLIVLVSVDSAFDYYRDIIEMEYVGATNIAPGEDGYVFKFSRENAFTFCERQERQWGVPRILDS</sequence>
<comment type="caution">
    <text evidence="1">The sequence shown here is derived from an EMBL/GenBank/DDBJ whole genome shotgun (WGS) entry which is preliminary data.</text>
</comment>